<dbReference type="InterPro" id="IPR047578">
    <property type="entry name" value="OBE1-like_PHD"/>
</dbReference>
<feature type="domain" description="Oberon-like PHD finger" evidence="10">
    <location>
        <begin position="877"/>
        <end position="1000"/>
    </location>
</feature>
<evidence type="ECO:0000259" key="11">
    <source>
        <dbReference type="Pfam" id="PF16312"/>
    </source>
</evidence>
<feature type="compositionally biased region" description="Basic and acidic residues" evidence="8">
    <location>
        <begin position="308"/>
        <end position="325"/>
    </location>
</feature>
<dbReference type="STRING" id="3818.A0A445E220"/>
<sequence>MKRLRSSEDLHSYGDKNGCKDSNLNRSFSSSQRNFYYKPDSAPRKGSLSSSSSSRHDRDRTLDEDREGSRVIRKRSEHDFDGFDRRKGFDRYRDGGGYGGGGGGGDRSLIHRSESFCGGSRREFPKGFRSERDRPRREGSVSSWRRGLKDFDENGGGSRGSSRVSSTAEERVVRSPKGLRDVKSPTWSKDSESEQSKKRSSSPRVSLRDDKSKSKSKSPTWSKDSESEQSKSCERSKSVEQFKSVEQSKNVEQPKSVEQSKSIEVKKTEELQVQSGSSSEMEEGELEPEPAPAPVPQAEPEAALKVASESEERKDSALLENAEKEVMNECEVNATKAAKGDTQLYEEKPNMDIDSEVKNAEKEADKVQDVQDNPAKDVPVANTEVKLARDVVNRKEECLKADDSECKEETKKDAYLAMSVVNEEEQKQDKAVDLKASAGLDKPELNDEVSKENEAPKEVNREFMAEGVANNIKDKGKSVSVTPTNVAHSSEDGLWTDRGSRDLATCSADVMDGPSTRGFELFSRSPVRKPEKKEQSGLSKKDDGLGMEQLDLSLSLPNVLLPIGSHEMATQAPGSPSQARSVQSLSTTFCTNSDGFTASMSFSGSQSLYHNPSCSLTKNVVDYEQSVGSRPLFQGIDWQSLSQNDPKHKEVPYSKITSANGNGSFYQSQASWGVLDGQVVKGQQSRVLEGSSKMGSGLDRQLSFQKQFSGQSRRHDDVRSPTHSAGSHDIGSNYSREKKGEAKDRSSGSLYRTTSQKEQEQILMGGIDFVETIIAKLVSEPVNATTRKFHEMGGQPVAFLKEGIREIMLNPDKHGQILAFQKVLQNRSDITVDVLLKCHRVQLEILVALKTGLTHYLHIDNSIPSSDLAQVFLNLRCRNLSCRSQLPVDECDCKVCTQKSGFCRECMCLVCSKFDNASNTCSWVGCDVCLHWCHTDCGLRESYIRNGHSTTGTRGMTEMQFHCIACDHPSEMFGFVKEVFQNFAKDWPVETLCKELEYVKRIFNASKDMRGRQLHEIADQMLPRLVNKSNLSEVLRHVMSFLVDGDSSKLAMATNLSGKERSKEIKGVAGPSQEASWLKSTYSEKKPVLERPANILTSFDQNDKRTLAPELQMSIVPKDFCFDELESVVKIKQAEAKMFQSRADDARREAEGLKRIALAKSEKIDEEYTQRIAKLRLGETEEMRRQKLEELQALERAHLEYFNMKRRMEADIKDLLSKMEATKRSLALVEALIFGVLFLSQILHETSERPAGPPPLPLPCFSLPPSPPLPPTPPLGAFVNCDGSHSSSCWTFRSPSWGLGLLHLVGRRKRVYVIVKSIVVIVLIILIKHMVYFVIDEILEKNKGKVEIWESGC</sequence>
<evidence type="ECO:0000259" key="10">
    <source>
        <dbReference type="Pfam" id="PF07227"/>
    </source>
</evidence>
<feature type="compositionally biased region" description="Polar residues" evidence="8">
    <location>
        <begin position="20"/>
        <end position="34"/>
    </location>
</feature>
<keyword evidence="3" id="KW-0863">Zinc-finger</keyword>
<feature type="compositionally biased region" description="Basic and acidic residues" evidence="8">
    <location>
        <begin position="261"/>
        <end position="270"/>
    </location>
</feature>
<feature type="transmembrane region" description="Helical" evidence="9">
    <location>
        <begin position="1311"/>
        <end position="1335"/>
    </location>
</feature>
<evidence type="ECO:0008006" key="14">
    <source>
        <dbReference type="Google" id="ProtNLM"/>
    </source>
</evidence>
<dbReference type="Pfam" id="PF07227">
    <property type="entry name" value="PHD_Oberon"/>
    <property type="match status" value="1"/>
</dbReference>
<feature type="compositionally biased region" description="Basic and acidic residues" evidence="8">
    <location>
        <begin position="424"/>
        <end position="433"/>
    </location>
</feature>
<dbReference type="GO" id="GO:0010492">
    <property type="term" value="P:maintenance of shoot apical meristem identity"/>
    <property type="evidence" value="ECO:0007669"/>
    <property type="project" value="TreeGrafter"/>
</dbReference>
<organism evidence="12 13">
    <name type="scientific">Arachis hypogaea</name>
    <name type="common">Peanut</name>
    <dbReference type="NCBI Taxonomy" id="3818"/>
    <lineage>
        <taxon>Eukaryota</taxon>
        <taxon>Viridiplantae</taxon>
        <taxon>Streptophyta</taxon>
        <taxon>Embryophyta</taxon>
        <taxon>Tracheophyta</taxon>
        <taxon>Spermatophyta</taxon>
        <taxon>Magnoliopsida</taxon>
        <taxon>eudicotyledons</taxon>
        <taxon>Gunneridae</taxon>
        <taxon>Pentapetalae</taxon>
        <taxon>rosids</taxon>
        <taxon>fabids</taxon>
        <taxon>Fabales</taxon>
        <taxon>Fabaceae</taxon>
        <taxon>Papilionoideae</taxon>
        <taxon>50 kb inversion clade</taxon>
        <taxon>dalbergioids sensu lato</taxon>
        <taxon>Dalbergieae</taxon>
        <taxon>Pterocarpus clade</taxon>
        <taxon>Arachis</taxon>
    </lineage>
</organism>
<feature type="region of interest" description="Disordered" evidence="8">
    <location>
        <begin position="1"/>
        <end position="325"/>
    </location>
</feature>
<dbReference type="CDD" id="cd15612">
    <property type="entry name" value="PHD_OBE1_like"/>
    <property type="match status" value="1"/>
</dbReference>
<feature type="compositionally biased region" description="Basic and acidic residues" evidence="8">
    <location>
        <begin position="54"/>
        <end position="94"/>
    </location>
</feature>
<reference evidence="12 13" key="1">
    <citation type="submission" date="2019-01" db="EMBL/GenBank/DDBJ databases">
        <title>Sequencing of cultivated peanut Arachis hypogaea provides insights into genome evolution and oil improvement.</title>
        <authorList>
            <person name="Chen X."/>
        </authorList>
    </citation>
    <scope>NUCLEOTIDE SEQUENCE [LARGE SCALE GENOMIC DNA]</scope>
    <source>
        <strain evidence="13">cv. Fuhuasheng</strain>
        <tissue evidence="12">Leaves</tissue>
    </source>
</reference>
<feature type="compositionally biased region" description="Basic and acidic residues" evidence="8">
    <location>
        <begin position="108"/>
        <end position="139"/>
    </location>
</feature>
<feature type="compositionally biased region" description="Basic and acidic residues" evidence="8">
    <location>
        <begin position="735"/>
        <end position="746"/>
    </location>
</feature>
<evidence type="ECO:0000313" key="13">
    <source>
        <dbReference type="Proteomes" id="UP000289738"/>
    </source>
</evidence>
<feature type="compositionally biased region" description="Polar residues" evidence="8">
    <location>
        <begin position="479"/>
        <end position="488"/>
    </location>
</feature>
<comment type="caution">
    <text evidence="12">The sequence shown here is derived from an EMBL/GenBank/DDBJ whole genome shotgun (WGS) entry which is preliminary data.</text>
</comment>
<feature type="compositionally biased region" description="Polar residues" evidence="8">
    <location>
        <begin position="721"/>
        <end position="734"/>
    </location>
</feature>
<feature type="compositionally biased region" description="Gly residues" evidence="8">
    <location>
        <begin position="95"/>
        <end position="106"/>
    </location>
</feature>
<feature type="compositionally biased region" description="Basic and acidic residues" evidence="8">
    <location>
        <begin position="168"/>
        <end position="197"/>
    </location>
</feature>
<feature type="region of interest" description="Disordered" evidence="8">
    <location>
        <begin position="424"/>
        <end position="545"/>
    </location>
</feature>
<feature type="compositionally biased region" description="Basic and acidic residues" evidence="8">
    <location>
        <begin position="1"/>
        <end position="19"/>
    </location>
</feature>
<feature type="compositionally biased region" description="Basic and acidic residues" evidence="8">
    <location>
        <begin position="441"/>
        <end position="464"/>
    </location>
</feature>
<evidence type="ECO:0000256" key="3">
    <source>
        <dbReference type="ARBA" id="ARBA00022771"/>
    </source>
</evidence>
<dbReference type="InterPro" id="IPR032535">
    <property type="entry name" value="Oberon_CC"/>
</dbReference>
<dbReference type="PANTHER" id="PTHR21736:SF20">
    <property type="entry name" value="PROTEIN OBERON 4"/>
    <property type="match status" value="1"/>
</dbReference>
<evidence type="ECO:0000256" key="9">
    <source>
        <dbReference type="SAM" id="Phobius"/>
    </source>
</evidence>
<protein>
    <recommendedName>
        <fullName evidence="14">Protein OBERON 4</fullName>
    </recommendedName>
</protein>
<dbReference type="EMBL" id="SDMP01000003">
    <property type="protein sequence ID" value="RYR69431.1"/>
    <property type="molecule type" value="Genomic_DNA"/>
</dbReference>
<name>A0A445E220_ARAHY</name>
<feature type="compositionally biased region" description="Basic and acidic residues" evidence="8">
    <location>
        <begin position="223"/>
        <end position="240"/>
    </location>
</feature>
<dbReference type="GO" id="GO:0005634">
    <property type="term" value="C:nucleus"/>
    <property type="evidence" value="ECO:0007669"/>
    <property type="project" value="UniProtKB-SubCell"/>
</dbReference>
<dbReference type="GO" id="GO:0008270">
    <property type="term" value="F:zinc ion binding"/>
    <property type="evidence" value="ECO:0007669"/>
    <property type="project" value="UniProtKB-KW"/>
</dbReference>
<dbReference type="Proteomes" id="UP000289738">
    <property type="component" value="Chromosome A03"/>
</dbReference>
<keyword evidence="9" id="KW-1133">Transmembrane helix</keyword>
<evidence type="ECO:0000256" key="4">
    <source>
        <dbReference type="ARBA" id="ARBA00022833"/>
    </source>
</evidence>
<dbReference type="GO" id="GO:0010468">
    <property type="term" value="P:regulation of gene expression"/>
    <property type="evidence" value="ECO:0007669"/>
    <property type="project" value="TreeGrafter"/>
</dbReference>
<dbReference type="PRINTS" id="PR01544">
    <property type="entry name" value="ARATH130DUF"/>
</dbReference>
<keyword evidence="4" id="KW-0862">Zinc</keyword>
<dbReference type="GO" id="GO:0010071">
    <property type="term" value="P:root meristem specification"/>
    <property type="evidence" value="ECO:0007669"/>
    <property type="project" value="TreeGrafter"/>
</dbReference>
<keyword evidence="2" id="KW-0479">Metal-binding</keyword>
<dbReference type="Pfam" id="PF16312">
    <property type="entry name" value="Oberon_cc"/>
    <property type="match status" value="1"/>
</dbReference>
<dbReference type="InterPro" id="IPR004082">
    <property type="entry name" value="OBERON"/>
</dbReference>
<dbReference type="PANTHER" id="PTHR21736">
    <property type="entry name" value="VERNALIZATION-INSENSITIVE PROTEIN 3"/>
    <property type="match status" value="1"/>
</dbReference>
<feature type="compositionally biased region" description="Polar residues" evidence="8">
    <location>
        <begin position="241"/>
        <end position="260"/>
    </location>
</feature>
<keyword evidence="9" id="KW-0812">Transmembrane</keyword>
<dbReference type="GO" id="GO:0010078">
    <property type="term" value="P:maintenance of root meristem identity"/>
    <property type="evidence" value="ECO:0007669"/>
    <property type="project" value="TreeGrafter"/>
</dbReference>
<keyword evidence="9" id="KW-0472">Membrane</keyword>
<evidence type="ECO:0000256" key="5">
    <source>
        <dbReference type="ARBA" id="ARBA00023054"/>
    </source>
</evidence>
<evidence type="ECO:0000256" key="2">
    <source>
        <dbReference type="ARBA" id="ARBA00022723"/>
    </source>
</evidence>
<keyword evidence="6" id="KW-0539">Nucleus</keyword>
<feature type="region of interest" description="Disordered" evidence="8">
    <location>
        <begin position="360"/>
        <end position="382"/>
    </location>
</feature>
<accession>A0A445E220</accession>
<evidence type="ECO:0000256" key="6">
    <source>
        <dbReference type="ARBA" id="ARBA00023242"/>
    </source>
</evidence>
<evidence type="ECO:0000256" key="7">
    <source>
        <dbReference type="SAM" id="Coils"/>
    </source>
</evidence>
<dbReference type="InterPro" id="IPR032881">
    <property type="entry name" value="Oberon-like_PHD"/>
</dbReference>
<comment type="subcellular location">
    <subcellularLocation>
        <location evidence="1">Nucleus</location>
    </subcellularLocation>
</comment>
<feature type="domain" description="Oberon coiled-coil region" evidence="11">
    <location>
        <begin position="1098"/>
        <end position="1216"/>
    </location>
</feature>
<feature type="coiled-coil region" evidence="7">
    <location>
        <begin position="1129"/>
        <end position="1225"/>
    </location>
</feature>
<proteinExistence type="predicted"/>
<feature type="compositionally biased region" description="Basic and acidic residues" evidence="8">
    <location>
        <begin position="528"/>
        <end position="544"/>
    </location>
</feature>
<feature type="compositionally biased region" description="Basic and acidic residues" evidence="8">
    <location>
        <begin position="360"/>
        <end position="369"/>
    </location>
</feature>
<keyword evidence="5 7" id="KW-0175">Coiled coil</keyword>
<evidence type="ECO:0000256" key="1">
    <source>
        <dbReference type="ARBA" id="ARBA00004123"/>
    </source>
</evidence>
<feature type="region of interest" description="Disordered" evidence="8">
    <location>
        <begin position="705"/>
        <end position="755"/>
    </location>
</feature>
<evidence type="ECO:0000256" key="8">
    <source>
        <dbReference type="SAM" id="MobiDB-lite"/>
    </source>
</evidence>
<evidence type="ECO:0000313" key="12">
    <source>
        <dbReference type="EMBL" id="RYR69431.1"/>
    </source>
</evidence>
<gene>
    <name evidence="12" type="ORF">Ahy_A03g015978</name>
</gene>
<keyword evidence="13" id="KW-1185">Reference proteome</keyword>